<evidence type="ECO:0000256" key="1">
    <source>
        <dbReference type="ARBA" id="ARBA00022741"/>
    </source>
</evidence>
<dbReference type="InterPro" id="IPR017441">
    <property type="entry name" value="Protein_kinase_ATP_BS"/>
</dbReference>
<comment type="caution">
    <text evidence="6">The sequence shown here is derived from an EMBL/GenBank/DDBJ whole genome shotgun (WGS) entry which is preliminary data.</text>
</comment>
<dbReference type="PANTHER" id="PTHR24346">
    <property type="entry name" value="MAP/MICROTUBULE AFFINITY-REGULATING KINASE"/>
    <property type="match status" value="1"/>
</dbReference>
<dbReference type="SMART" id="SM00220">
    <property type="entry name" value="S_TKc"/>
    <property type="match status" value="1"/>
</dbReference>
<feature type="region of interest" description="Disordered" evidence="4">
    <location>
        <begin position="433"/>
        <end position="461"/>
    </location>
</feature>
<dbReference type="InterPro" id="IPR000719">
    <property type="entry name" value="Prot_kinase_dom"/>
</dbReference>
<evidence type="ECO:0000256" key="2">
    <source>
        <dbReference type="ARBA" id="ARBA00022840"/>
    </source>
</evidence>
<sequence>MHANFINEIPPDKFTLIDQIGSGTFSDIFSATHIKTNTNVALKVSLKTNVEEYDKILDQEVKISQSLHHPFICKYFYEFETEHLNVIVMELVDGMTALDYVNQSHGIPLSEVKNIFTQLLIAIEYLHDEAHITHRDLKLENIMIDSCGHIRLIDFGFSTKNSMMSTLCGSIPYCAPELLSGQLYTKESDIWSMGIILYSLFDGNLPFFHSNTNTLVSMICNSDVKFPPNFDESLKDLVLKILDKNPVTRIKIEGIKQHPFISQEKLLLIDYKQLFSPIDASQAKHTNKNSATIKFNSKLGVSSNVRKSSFFRNTSSTYFMLTDAQEIVHERITMRTDDIDVLIENRKDFPHNLTKLIESAFLMSTFAKENEGNISLSNNQMPQTSGHINSGHPLNVNLSTQMAGTSDFVPRSNANHSHHFVLTNHFAGMHSHSKPAAKKARPPVSELIDPSSHSKTEQENVITTGQTQAGQASASHNNADTSFHVPNMIHHSNTSAGRSITIIHHSNSPNDQDLNDEFITGGPASYTECMNYKLGGRFPMNLIRRTKKSTRNSIHSIHHSVSPGCIDISHVHRMKSPQSHPMSSSTQQTNQEVRYNDLHHGPIHTSSSSNDTSDIQPNSIHLAKLSHYSTDSNFLTNGVKRKMFKRKSNNHILPGNPQIISPMINPSTSNFSEE</sequence>
<evidence type="ECO:0000259" key="5">
    <source>
        <dbReference type="PROSITE" id="PS50011"/>
    </source>
</evidence>
<dbReference type="PROSITE" id="PS00108">
    <property type="entry name" value="PROTEIN_KINASE_ST"/>
    <property type="match status" value="1"/>
</dbReference>
<keyword evidence="1 3" id="KW-0547">Nucleotide-binding</keyword>
<evidence type="ECO:0000256" key="4">
    <source>
        <dbReference type="SAM" id="MobiDB-lite"/>
    </source>
</evidence>
<dbReference type="PANTHER" id="PTHR24346:SF30">
    <property type="entry name" value="MATERNAL EMBRYONIC LEUCINE ZIPPER KINASE"/>
    <property type="match status" value="1"/>
</dbReference>
<organism evidence="6 7">
    <name type="scientific">Tritrichomonas musculus</name>
    <dbReference type="NCBI Taxonomy" id="1915356"/>
    <lineage>
        <taxon>Eukaryota</taxon>
        <taxon>Metamonada</taxon>
        <taxon>Parabasalia</taxon>
        <taxon>Tritrichomonadida</taxon>
        <taxon>Tritrichomonadidae</taxon>
        <taxon>Tritrichomonas</taxon>
    </lineage>
</organism>
<feature type="compositionally biased region" description="Polar residues" evidence="4">
    <location>
        <begin position="664"/>
        <end position="674"/>
    </location>
</feature>
<dbReference type="EMBL" id="JAPFFF010000034">
    <property type="protein sequence ID" value="KAK8843888.1"/>
    <property type="molecule type" value="Genomic_DNA"/>
</dbReference>
<dbReference type="InterPro" id="IPR008271">
    <property type="entry name" value="Ser/Thr_kinase_AS"/>
</dbReference>
<feature type="domain" description="Protein kinase" evidence="5">
    <location>
        <begin position="14"/>
        <end position="261"/>
    </location>
</feature>
<feature type="binding site" evidence="3">
    <location>
        <position position="43"/>
    </location>
    <ligand>
        <name>ATP</name>
        <dbReference type="ChEBI" id="CHEBI:30616"/>
    </ligand>
</feature>
<evidence type="ECO:0000313" key="6">
    <source>
        <dbReference type="EMBL" id="KAK8843888.1"/>
    </source>
</evidence>
<dbReference type="Proteomes" id="UP001470230">
    <property type="component" value="Unassembled WGS sequence"/>
</dbReference>
<feature type="region of interest" description="Disordered" evidence="4">
    <location>
        <begin position="650"/>
        <end position="674"/>
    </location>
</feature>
<reference evidence="6 7" key="1">
    <citation type="submission" date="2024-04" db="EMBL/GenBank/DDBJ databases">
        <title>Tritrichomonas musculus Genome.</title>
        <authorList>
            <person name="Alves-Ferreira E."/>
            <person name="Grigg M."/>
            <person name="Lorenzi H."/>
            <person name="Galac M."/>
        </authorList>
    </citation>
    <scope>NUCLEOTIDE SEQUENCE [LARGE SCALE GENOMIC DNA]</scope>
    <source>
        <strain evidence="6 7">EAF2021</strain>
    </source>
</reference>
<gene>
    <name evidence="6" type="ORF">M9Y10_024970</name>
</gene>
<dbReference type="Pfam" id="PF00069">
    <property type="entry name" value="Pkinase"/>
    <property type="match status" value="1"/>
</dbReference>
<protein>
    <recommendedName>
        <fullName evidence="5">Protein kinase domain-containing protein</fullName>
    </recommendedName>
</protein>
<dbReference type="PROSITE" id="PS50011">
    <property type="entry name" value="PROTEIN_KINASE_DOM"/>
    <property type="match status" value="1"/>
</dbReference>
<dbReference type="PROSITE" id="PS00107">
    <property type="entry name" value="PROTEIN_KINASE_ATP"/>
    <property type="match status" value="1"/>
</dbReference>
<dbReference type="Gene3D" id="1.10.510.10">
    <property type="entry name" value="Transferase(Phosphotransferase) domain 1"/>
    <property type="match status" value="1"/>
</dbReference>
<dbReference type="SUPFAM" id="SSF56112">
    <property type="entry name" value="Protein kinase-like (PK-like)"/>
    <property type="match status" value="1"/>
</dbReference>
<proteinExistence type="predicted"/>
<evidence type="ECO:0000256" key="3">
    <source>
        <dbReference type="PROSITE-ProRule" id="PRU10141"/>
    </source>
</evidence>
<keyword evidence="2 3" id="KW-0067">ATP-binding</keyword>
<accession>A0ABR2HE18</accession>
<evidence type="ECO:0000313" key="7">
    <source>
        <dbReference type="Proteomes" id="UP001470230"/>
    </source>
</evidence>
<name>A0ABR2HE18_9EUKA</name>
<keyword evidence="7" id="KW-1185">Reference proteome</keyword>
<dbReference type="InterPro" id="IPR011009">
    <property type="entry name" value="Kinase-like_dom_sf"/>
</dbReference>